<dbReference type="EMBL" id="CP030041">
    <property type="protein sequence ID" value="AWW31733.1"/>
    <property type="molecule type" value="Genomic_DNA"/>
</dbReference>
<evidence type="ECO:0000256" key="13">
    <source>
        <dbReference type="RuleBase" id="RU003785"/>
    </source>
</evidence>
<organism evidence="14 15">
    <name type="scientific">Echinicola strongylocentroti</name>
    <dbReference type="NCBI Taxonomy" id="1795355"/>
    <lineage>
        <taxon>Bacteria</taxon>
        <taxon>Pseudomonadati</taxon>
        <taxon>Bacteroidota</taxon>
        <taxon>Cytophagia</taxon>
        <taxon>Cytophagales</taxon>
        <taxon>Cyclobacteriaceae</taxon>
        <taxon>Echinicola</taxon>
    </lineage>
</organism>
<dbReference type="PANTHER" id="PTHR11088">
    <property type="entry name" value="TRNA DIMETHYLALLYLTRANSFERASE"/>
    <property type="match status" value="1"/>
</dbReference>
<dbReference type="KEGG" id="est:DN752_17235"/>
<dbReference type="GO" id="GO:0006400">
    <property type="term" value="P:tRNA modification"/>
    <property type="evidence" value="ECO:0007669"/>
    <property type="project" value="TreeGrafter"/>
</dbReference>
<dbReference type="Pfam" id="PF01715">
    <property type="entry name" value="IPPT"/>
    <property type="match status" value="1"/>
</dbReference>
<protein>
    <recommendedName>
        <fullName evidence="10">tRNA dimethylallyltransferase</fullName>
        <ecNumber evidence="10">2.5.1.75</ecNumber>
    </recommendedName>
    <alternativeName>
        <fullName evidence="10">Dimethylallyl diphosphate:tRNA dimethylallyltransferase</fullName>
        <shortName evidence="10">DMAPP:tRNA dimethylallyltransferase</shortName>
        <shortName evidence="10">DMATase</shortName>
    </alternativeName>
    <alternativeName>
        <fullName evidence="10">Isopentenyl-diphosphate:tRNA isopentenyltransferase</fullName>
        <shortName evidence="10">IPP transferase</shortName>
        <shortName evidence="10">IPPT</shortName>
        <shortName evidence="10">IPTase</shortName>
    </alternativeName>
</protein>
<evidence type="ECO:0000313" key="14">
    <source>
        <dbReference type="EMBL" id="AWW31733.1"/>
    </source>
</evidence>
<feature type="site" description="Interaction with substrate tRNA" evidence="10">
    <location>
        <position position="127"/>
    </location>
</feature>
<proteinExistence type="inferred from homology"/>
<accession>A0A2Z4IMX4</accession>
<evidence type="ECO:0000256" key="2">
    <source>
        <dbReference type="ARBA" id="ARBA00003213"/>
    </source>
</evidence>
<feature type="region of interest" description="Interaction with substrate tRNA" evidence="10">
    <location>
        <begin position="39"/>
        <end position="42"/>
    </location>
</feature>
<dbReference type="Gene3D" id="1.10.20.140">
    <property type="match status" value="1"/>
</dbReference>
<keyword evidence="15" id="KW-1185">Reference proteome</keyword>
<comment type="cofactor">
    <cofactor evidence="1 10">
        <name>Mg(2+)</name>
        <dbReference type="ChEBI" id="CHEBI:18420"/>
    </cofactor>
</comment>
<feature type="binding site" evidence="10">
    <location>
        <begin position="14"/>
        <end position="21"/>
    </location>
    <ligand>
        <name>ATP</name>
        <dbReference type="ChEBI" id="CHEBI:30616"/>
    </ligand>
</feature>
<reference evidence="14 15" key="1">
    <citation type="submission" date="2018-06" db="EMBL/GenBank/DDBJ databases">
        <title>Echinicola strongylocentroti sp. nov., isolated from a sea urchin Strongylocentrotus intermedius.</title>
        <authorList>
            <person name="Bae S.S."/>
        </authorList>
    </citation>
    <scope>NUCLEOTIDE SEQUENCE [LARGE SCALE GENOMIC DNA]</scope>
    <source>
        <strain evidence="14 15">MEBiC08714</strain>
    </source>
</reference>
<dbReference type="OrthoDB" id="9776390at2"/>
<evidence type="ECO:0000256" key="9">
    <source>
        <dbReference type="ARBA" id="ARBA00049563"/>
    </source>
</evidence>
<dbReference type="HAMAP" id="MF_00185">
    <property type="entry name" value="IPP_trans"/>
    <property type="match status" value="1"/>
</dbReference>
<keyword evidence="6 10" id="KW-0547">Nucleotide-binding</keyword>
<evidence type="ECO:0000256" key="7">
    <source>
        <dbReference type="ARBA" id="ARBA00022840"/>
    </source>
</evidence>
<dbReference type="NCBIfam" id="TIGR00174">
    <property type="entry name" value="miaA"/>
    <property type="match status" value="1"/>
</dbReference>
<dbReference type="InterPro" id="IPR018022">
    <property type="entry name" value="IPT"/>
</dbReference>
<dbReference type="Proteomes" id="UP000248688">
    <property type="component" value="Chromosome"/>
</dbReference>
<gene>
    <name evidence="10" type="primary">miaA</name>
    <name evidence="14" type="ORF">DN752_17235</name>
</gene>
<sequence length="305" mass="35110">MLLKKNKYLLIVAGPTAVGKTDLCIKLAKKFKTAIISSDSRQFYIETNIGTAKPSAVDMKDVPHYFVDNLSIREDYDVRKFEKDALQLLEKLYEEHHVVIMTGGSGLYIDAVCDGFDAIPDIDPSIRQSLNTLFEEQGIEALQATLAALDPDYYATVDIYNPQRLIRGCEVTLGTGKPFSSFRKRKKAKRPFEVIKVGLERDREELYARINLRMDQMIAAGLFAEAEALFPYRHLNALQTVGYTEVFGYLEGKYDKEEAVRLLKRNSRRYAKRQMTWFKRDGQIQWFSPGQFDEITKYVEDQMRP</sequence>
<evidence type="ECO:0000256" key="12">
    <source>
        <dbReference type="RuleBase" id="RU003784"/>
    </source>
</evidence>
<dbReference type="GO" id="GO:0005524">
    <property type="term" value="F:ATP binding"/>
    <property type="evidence" value="ECO:0007669"/>
    <property type="project" value="UniProtKB-UniRule"/>
</dbReference>
<evidence type="ECO:0000256" key="5">
    <source>
        <dbReference type="ARBA" id="ARBA00022694"/>
    </source>
</evidence>
<dbReference type="AlphaFoldDB" id="A0A2Z4IMX4"/>
<evidence type="ECO:0000256" key="11">
    <source>
        <dbReference type="RuleBase" id="RU003783"/>
    </source>
</evidence>
<keyword evidence="8 10" id="KW-0460">Magnesium</keyword>
<evidence type="ECO:0000256" key="6">
    <source>
        <dbReference type="ARBA" id="ARBA00022741"/>
    </source>
</evidence>
<keyword evidence="7 10" id="KW-0067">ATP-binding</keyword>
<evidence type="ECO:0000256" key="10">
    <source>
        <dbReference type="HAMAP-Rule" id="MF_00185"/>
    </source>
</evidence>
<dbReference type="GO" id="GO:0052381">
    <property type="term" value="F:tRNA dimethylallyltransferase activity"/>
    <property type="evidence" value="ECO:0007669"/>
    <property type="project" value="UniProtKB-UniRule"/>
</dbReference>
<evidence type="ECO:0000256" key="3">
    <source>
        <dbReference type="ARBA" id="ARBA00005842"/>
    </source>
</evidence>
<dbReference type="SUPFAM" id="SSF52540">
    <property type="entry name" value="P-loop containing nucleoside triphosphate hydrolases"/>
    <property type="match status" value="1"/>
</dbReference>
<comment type="caution">
    <text evidence="10">Lacks conserved residue(s) required for the propagation of feature annotation.</text>
</comment>
<feature type="site" description="Interaction with substrate tRNA" evidence="10">
    <location>
        <position position="105"/>
    </location>
</feature>
<dbReference type="InterPro" id="IPR027417">
    <property type="entry name" value="P-loop_NTPase"/>
</dbReference>
<dbReference type="Gene3D" id="3.40.50.300">
    <property type="entry name" value="P-loop containing nucleotide triphosphate hydrolases"/>
    <property type="match status" value="1"/>
</dbReference>
<evidence type="ECO:0000256" key="8">
    <source>
        <dbReference type="ARBA" id="ARBA00022842"/>
    </source>
</evidence>
<feature type="binding site" evidence="10">
    <location>
        <begin position="16"/>
        <end position="21"/>
    </location>
    <ligand>
        <name>substrate</name>
    </ligand>
</feature>
<comment type="subunit">
    <text evidence="10">Monomer.</text>
</comment>
<evidence type="ECO:0000256" key="1">
    <source>
        <dbReference type="ARBA" id="ARBA00001946"/>
    </source>
</evidence>
<keyword evidence="4 10" id="KW-0808">Transferase</keyword>
<comment type="function">
    <text evidence="2 10 12">Catalyzes the transfer of a dimethylallyl group onto the adenine at position 37 in tRNAs that read codons beginning with uridine, leading to the formation of N6-(dimethylallyl)adenosine (i(6)A).</text>
</comment>
<evidence type="ECO:0000256" key="4">
    <source>
        <dbReference type="ARBA" id="ARBA00022679"/>
    </source>
</evidence>
<keyword evidence="5 10" id="KW-0819">tRNA processing</keyword>
<comment type="catalytic activity">
    <reaction evidence="9 10 11">
        <text>adenosine(37) in tRNA + dimethylallyl diphosphate = N(6)-dimethylallyladenosine(37) in tRNA + diphosphate</text>
        <dbReference type="Rhea" id="RHEA:26482"/>
        <dbReference type="Rhea" id="RHEA-COMP:10162"/>
        <dbReference type="Rhea" id="RHEA-COMP:10375"/>
        <dbReference type="ChEBI" id="CHEBI:33019"/>
        <dbReference type="ChEBI" id="CHEBI:57623"/>
        <dbReference type="ChEBI" id="CHEBI:74411"/>
        <dbReference type="ChEBI" id="CHEBI:74415"/>
        <dbReference type="EC" id="2.5.1.75"/>
    </reaction>
</comment>
<name>A0A2Z4IMX4_9BACT</name>
<feature type="region of interest" description="Interaction with substrate tRNA" evidence="10">
    <location>
        <begin position="163"/>
        <end position="167"/>
    </location>
</feature>
<comment type="similarity">
    <text evidence="3 10 13">Belongs to the IPP transferase family.</text>
</comment>
<dbReference type="EC" id="2.5.1.75" evidence="10"/>
<dbReference type="InterPro" id="IPR039657">
    <property type="entry name" value="Dimethylallyltransferase"/>
</dbReference>
<dbReference type="PANTHER" id="PTHR11088:SF60">
    <property type="entry name" value="TRNA DIMETHYLALLYLTRANSFERASE"/>
    <property type="match status" value="1"/>
</dbReference>
<evidence type="ECO:0000313" key="15">
    <source>
        <dbReference type="Proteomes" id="UP000248688"/>
    </source>
</evidence>